<protein>
    <submittedName>
        <fullName evidence="2">Uncharacterized protein</fullName>
    </submittedName>
</protein>
<evidence type="ECO:0000256" key="1">
    <source>
        <dbReference type="SAM" id="MobiDB-lite"/>
    </source>
</evidence>
<name>A0ABQ9H7Q0_9NEOP</name>
<proteinExistence type="predicted"/>
<sequence length="84" mass="9476">MFESYPENHTQQIEVQTNHGKIYSDRQPVIKRSSTGLNSWPIIILAPHRSASVLLQTPISINEENIPGKNSCKNLGIIFDRCLS</sequence>
<feature type="region of interest" description="Disordered" evidence="1">
    <location>
        <begin position="1"/>
        <end position="20"/>
    </location>
</feature>
<comment type="caution">
    <text evidence="2">The sequence shown here is derived from an EMBL/GenBank/DDBJ whole genome shotgun (WGS) entry which is preliminary data.</text>
</comment>
<feature type="compositionally biased region" description="Polar residues" evidence="1">
    <location>
        <begin position="7"/>
        <end position="19"/>
    </location>
</feature>
<evidence type="ECO:0000313" key="3">
    <source>
        <dbReference type="Proteomes" id="UP001159363"/>
    </source>
</evidence>
<organism evidence="2 3">
    <name type="scientific">Dryococelus australis</name>
    <dbReference type="NCBI Taxonomy" id="614101"/>
    <lineage>
        <taxon>Eukaryota</taxon>
        <taxon>Metazoa</taxon>
        <taxon>Ecdysozoa</taxon>
        <taxon>Arthropoda</taxon>
        <taxon>Hexapoda</taxon>
        <taxon>Insecta</taxon>
        <taxon>Pterygota</taxon>
        <taxon>Neoptera</taxon>
        <taxon>Polyneoptera</taxon>
        <taxon>Phasmatodea</taxon>
        <taxon>Verophasmatodea</taxon>
        <taxon>Anareolatae</taxon>
        <taxon>Phasmatidae</taxon>
        <taxon>Eurycanthinae</taxon>
        <taxon>Dryococelus</taxon>
    </lineage>
</organism>
<dbReference type="EMBL" id="JARBHB010000006">
    <property type="protein sequence ID" value="KAJ8880287.1"/>
    <property type="molecule type" value="Genomic_DNA"/>
</dbReference>
<evidence type="ECO:0000313" key="2">
    <source>
        <dbReference type="EMBL" id="KAJ8880287.1"/>
    </source>
</evidence>
<reference evidence="2 3" key="1">
    <citation type="submission" date="2023-02" db="EMBL/GenBank/DDBJ databases">
        <title>LHISI_Scaffold_Assembly.</title>
        <authorList>
            <person name="Stuart O.P."/>
            <person name="Cleave R."/>
            <person name="Magrath M.J.L."/>
            <person name="Mikheyev A.S."/>
        </authorList>
    </citation>
    <scope>NUCLEOTIDE SEQUENCE [LARGE SCALE GENOMIC DNA]</scope>
    <source>
        <strain evidence="2">Daus_M_001</strain>
        <tissue evidence="2">Leg muscle</tissue>
    </source>
</reference>
<keyword evidence="3" id="KW-1185">Reference proteome</keyword>
<dbReference type="Proteomes" id="UP001159363">
    <property type="component" value="Chromosome 5"/>
</dbReference>
<gene>
    <name evidence="2" type="ORF">PR048_016753</name>
</gene>
<accession>A0ABQ9H7Q0</accession>